<feature type="compositionally biased region" description="Basic and acidic residues" evidence="1">
    <location>
        <begin position="27"/>
        <end position="42"/>
    </location>
</feature>
<feature type="compositionally biased region" description="Basic and acidic residues" evidence="1">
    <location>
        <begin position="71"/>
        <end position="116"/>
    </location>
</feature>
<reference evidence="3" key="2">
    <citation type="journal article" date="2021" name="World Allergy Organ. J.">
        <title>Chromosome-level assembly of Dermatophagoides farinae genome and transcriptome reveals two novel allergens Der f 37 and Der f 39.</title>
        <authorList>
            <person name="Chen J."/>
            <person name="Cai Z."/>
            <person name="Fan D."/>
            <person name="Hu J."/>
            <person name="Hou Y."/>
            <person name="He Y."/>
            <person name="Zhang Z."/>
            <person name="Zhao Z."/>
            <person name="Gao P."/>
            <person name="Hu W."/>
            <person name="Sun J."/>
            <person name="Li J."/>
            <person name="Ji K."/>
        </authorList>
    </citation>
    <scope>NUCLEOTIDE SEQUENCE</scope>
    <source>
        <strain evidence="3">JKM2019</strain>
    </source>
</reference>
<dbReference type="Proteomes" id="UP000828236">
    <property type="component" value="Unassembled WGS sequence"/>
</dbReference>
<accession>A0A9D4NYZ0</accession>
<feature type="domain" description="FHA" evidence="2">
    <location>
        <begin position="176"/>
        <end position="239"/>
    </location>
</feature>
<dbReference type="PROSITE" id="PS50006">
    <property type="entry name" value="FHA_DOMAIN"/>
    <property type="match status" value="1"/>
</dbReference>
<evidence type="ECO:0000313" key="3">
    <source>
        <dbReference type="EMBL" id="KAH7641745.1"/>
    </source>
</evidence>
<dbReference type="SMART" id="SM00240">
    <property type="entry name" value="FHA"/>
    <property type="match status" value="1"/>
</dbReference>
<dbReference type="AlphaFoldDB" id="A0A9D4NYZ0"/>
<dbReference type="Gene3D" id="2.60.200.20">
    <property type="match status" value="1"/>
</dbReference>
<name>A0A9D4NYZ0_DERFA</name>
<dbReference type="PANTHER" id="PTHR23308">
    <property type="entry name" value="NUCLEAR INHIBITOR OF PROTEIN PHOSPHATASE-1"/>
    <property type="match status" value="1"/>
</dbReference>
<dbReference type="Pfam" id="PF00498">
    <property type="entry name" value="FHA"/>
    <property type="match status" value="1"/>
</dbReference>
<dbReference type="InterPro" id="IPR050923">
    <property type="entry name" value="Cell_Proc_Reg/RNA_Proc"/>
</dbReference>
<proteinExistence type="predicted"/>
<reference evidence="3" key="1">
    <citation type="submission" date="2020-06" db="EMBL/GenBank/DDBJ databases">
        <authorList>
            <person name="Ji K."/>
            <person name="Li J."/>
        </authorList>
    </citation>
    <scope>NUCLEOTIDE SEQUENCE</scope>
    <source>
        <strain evidence="3">JKM2019</strain>
        <tissue evidence="3">Whole body</tissue>
    </source>
</reference>
<organism evidence="3">
    <name type="scientific">Dermatophagoides farinae</name>
    <name type="common">American house dust mite</name>
    <dbReference type="NCBI Taxonomy" id="6954"/>
    <lineage>
        <taxon>Eukaryota</taxon>
        <taxon>Metazoa</taxon>
        <taxon>Ecdysozoa</taxon>
        <taxon>Arthropoda</taxon>
        <taxon>Chelicerata</taxon>
        <taxon>Arachnida</taxon>
        <taxon>Acari</taxon>
        <taxon>Acariformes</taxon>
        <taxon>Sarcoptiformes</taxon>
        <taxon>Astigmata</taxon>
        <taxon>Psoroptidia</taxon>
        <taxon>Analgoidea</taxon>
        <taxon>Pyroglyphidae</taxon>
        <taxon>Dermatophagoidinae</taxon>
        <taxon>Dermatophagoides</taxon>
    </lineage>
</organism>
<dbReference type="InterPro" id="IPR000253">
    <property type="entry name" value="FHA_dom"/>
</dbReference>
<dbReference type="InterPro" id="IPR008984">
    <property type="entry name" value="SMAD_FHA_dom_sf"/>
</dbReference>
<protein>
    <submittedName>
        <fullName evidence="3">Smad nuclear interacting protein 1-like protein</fullName>
    </submittedName>
</protein>
<feature type="region of interest" description="Disordered" evidence="1">
    <location>
        <begin position="1"/>
        <end position="117"/>
    </location>
</feature>
<dbReference type="EMBL" id="SDOV01000004">
    <property type="protein sequence ID" value="KAH7641745.1"/>
    <property type="molecule type" value="Genomic_DNA"/>
</dbReference>
<evidence type="ECO:0000256" key="1">
    <source>
        <dbReference type="SAM" id="MobiDB-lite"/>
    </source>
</evidence>
<gene>
    <name evidence="3" type="ORF">HUG17_4790</name>
</gene>
<dbReference type="SUPFAM" id="SSF49879">
    <property type="entry name" value="SMAD/FHA domain"/>
    <property type="match status" value="1"/>
</dbReference>
<feature type="compositionally biased region" description="Basic residues" evidence="1">
    <location>
        <begin position="59"/>
        <end position="70"/>
    </location>
</feature>
<sequence length="282" mass="33717">MDHYRRNNDGDRYKSRSKRDRPSSSPDNRKESSLRELKEKARRERHYHHHRKLDDKSRNPSRSRSPHYHRRSFESNTRNERERSDSFRMNHRRHDDDEFERKKNNDQTENEEKLPEIRPNFELTGALARDTNTFNGIVIKYNQPPEAKKPTKHWRLYPFKGSEALDHINIHNQSAYLFGRERRVADIPIDHPSCSKQHAVIQFRSISVERLDGTTRKVTRPYIIDLDSANGTYVNFKKLEPSRYVELFEKDVIKFGFSSREYVLLHSQSQADDDHDDDDNNN</sequence>
<feature type="compositionally biased region" description="Basic and acidic residues" evidence="1">
    <location>
        <begin position="1"/>
        <end position="14"/>
    </location>
</feature>
<comment type="caution">
    <text evidence="3">The sequence shown here is derived from an EMBL/GenBank/DDBJ whole genome shotgun (WGS) entry which is preliminary data.</text>
</comment>
<evidence type="ECO:0000259" key="2">
    <source>
        <dbReference type="PROSITE" id="PS50006"/>
    </source>
</evidence>